<dbReference type="InterPro" id="IPR003770">
    <property type="entry name" value="MLTG-like"/>
</dbReference>
<keyword evidence="4 7" id="KW-0472">Membrane</keyword>
<feature type="site" description="Important for catalytic activity" evidence="7">
    <location>
        <position position="231"/>
    </location>
</feature>
<dbReference type="PANTHER" id="PTHR30518:SF2">
    <property type="entry name" value="ENDOLYTIC MUREIN TRANSGLYCOSYLASE"/>
    <property type="match status" value="1"/>
</dbReference>
<evidence type="ECO:0000256" key="3">
    <source>
        <dbReference type="ARBA" id="ARBA00022989"/>
    </source>
</evidence>
<dbReference type="GO" id="GO:0008932">
    <property type="term" value="F:lytic endotransglycosylase activity"/>
    <property type="evidence" value="ECO:0007669"/>
    <property type="project" value="UniProtKB-UniRule"/>
</dbReference>
<gene>
    <name evidence="7" type="primary">mltG</name>
    <name evidence="8" type="ORF">SAMN04489711_104145</name>
</gene>
<dbReference type="GO" id="GO:0005886">
    <property type="term" value="C:plasma membrane"/>
    <property type="evidence" value="ECO:0007669"/>
    <property type="project" value="UniProtKB-UniRule"/>
</dbReference>
<proteinExistence type="inferred from homology"/>
<dbReference type="GO" id="GO:0009252">
    <property type="term" value="P:peptidoglycan biosynthetic process"/>
    <property type="evidence" value="ECO:0007669"/>
    <property type="project" value="UniProtKB-UniRule"/>
</dbReference>
<organism evidence="8 9">
    <name type="scientific">Paracidovorax wautersii</name>
    <dbReference type="NCBI Taxonomy" id="1177982"/>
    <lineage>
        <taxon>Bacteria</taxon>
        <taxon>Pseudomonadati</taxon>
        <taxon>Pseudomonadota</taxon>
        <taxon>Betaproteobacteria</taxon>
        <taxon>Burkholderiales</taxon>
        <taxon>Comamonadaceae</taxon>
        <taxon>Paracidovorax</taxon>
    </lineage>
</organism>
<dbReference type="GO" id="GO:0071555">
    <property type="term" value="P:cell wall organization"/>
    <property type="evidence" value="ECO:0007669"/>
    <property type="project" value="UniProtKB-KW"/>
</dbReference>
<dbReference type="EC" id="4.2.2.29" evidence="7"/>
<dbReference type="OrthoDB" id="9814591at2"/>
<keyword evidence="3 7" id="KW-1133">Transmembrane helix</keyword>
<dbReference type="CDD" id="cd08010">
    <property type="entry name" value="MltG_like"/>
    <property type="match status" value="1"/>
</dbReference>
<keyword evidence="9" id="KW-1185">Reference proteome</keyword>
<evidence type="ECO:0000256" key="2">
    <source>
        <dbReference type="ARBA" id="ARBA00022692"/>
    </source>
</evidence>
<dbReference type="HAMAP" id="MF_02065">
    <property type="entry name" value="MltG"/>
    <property type="match status" value="1"/>
</dbReference>
<evidence type="ECO:0000256" key="7">
    <source>
        <dbReference type="HAMAP-Rule" id="MF_02065"/>
    </source>
</evidence>
<dbReference type="PANTHER" id="PTHR30518">
    <property type="entry name" value="ENDOLYTIC MUREIN TRANSGLYCOSYLASE"/>
    <property type="match status" value="1"/>
</dbReference>
<dbReference type="STRING" id="1177982.SAMN04489711_104145"/>
<reference evidence="9" key="1">
    <citation type="submission" date="2016-10" db="EMBL/GenBank/DDBJ databases">
        <authorList>
            <person name="Varghese N."/>
            <person name="Submissions S."/>
        </authorList>
    </citation>
    <scope>NUCLEOTIDE SEQUENCE [LARGE SCALE GENOMIC DNA]</scope>
    <source>
        <strain evidence="9">DSM 27981</strain>
    </source>
</reference>
<accession>A0A1I2CKD5</accession>
<evidence type="ECO:0000256" key="4">
    <source>
        <dbReference type="ARBA" id="ARBA00023136"/>
    </source>
</evidence>
<evidence type="ECO:0000313" key="9">
    <source>
        <dbReference type="Proteomes" id="UP000199119"/>
    </source>
</evidence>
<dbReference type="Proteomes" id="UP000199119">
    <property type="component" value="Unassembled WGS sequence"/>
</dbReference>
<evidence type="ECO:0000313" key="8">
    <source>
        <dbReference type="EMBL" id="SFE68869.1"/>
    </source>
</evidence>
<dbReference type="Gene3D" id="3.30.160.60">
    <property type="entry name" value="Classic Zinc Finger"/>
    <property type="match status" value="1"/>
</dbReference>
<dbReference type="EMBL" id="FONX01000004">
    <property type="protein sequence ID" value="SFE68869.1"/>
    <property type="molecule type" value="Genomic_DNA"/>
</dbReference>
<evidence type="ECO:0000256" key="1">
    <source>
        <dbReference type="ARBA" id="ARBA00022475"/>
    </source>
</evidence>
<comment type="catalytic activity">
    <reaction evidence="7">
        <text>a peptidoglycan chain = a peptidoglycan chain with N-acetyl-1,6-anhydromuramyl-[peptide] at the reducing end + a peptidoglycan chain with N-acetylglucosamine at the non-reducing end.</text>
        <dbReference type="EC" id="4.2.2.29"/>
    </reaction>
</comment>
<keyword evidence="2 7" id="KW-0812">Transmembrane</keyword>
<name>A0A1I2CKD5_9BURK</name>
<keyword evidence="5 7" id="KW-0456">Lyase</keyword>
<keyword evidence="6 7" id="KW-0961">Cell wall biogenesis/degradation</keyword>
<comment type="function">
    <text evidence="7">Functions as a peptidoglycan terminase that cleaves nascent peptidoglycan strands endolytically to terminate their elongation.</text>
</comment>
<comment type="similarity">
    <text evidence="7">Belongs to the transglycosylase MltG family.</text>
</comment>
<evidence type="ECO:0000256" key="6">
    <source>
        <dbReference type="ARBA" id="ARBA00023316"/>
    </source>
</evidence>
<dbReference type="AlphaFoldDB" id="A0A1I2CKD5"/>
<protein>
    <recommendedName>
        <fullName evidence="7">Endolytic murein transglycosylase</fullName>
        <ecNumber evidence="7">4.2.2.29</ecNumber>
    </recommendedName>
    <alternativeName>
        <fullName evidence="7">Peptidoglycan lytic transglycosylase</fullName>
    </alternativeName>
    <alternativeName>
        <fullName evidence="7">Peptidoglycan polymerization terminase</fullName>
    </alternativeName>
</protein>
<dbReference type="Gene3D" id="3.30.1490.480">
    <property type="entry name" value="Endolytic murein transglycosylase"/>
    <property type="match status" value="1"/>
</dbReference>
<sequence length="350" mass="38717">MMPGYFSMECRVVVRRFIAWILVLVLAVGAVAAWWLQASMPMRPRPGVAADQPLELAIDPGTTPRGVAQAVAAAGVAIDPRVLYAWFRVSGKDRLIKAGNYEIPVGTTPYGLLQKLVRGEEALRAVTLVEGWNFRQVRQALGREDQLKHDTAGLTDAEIMQRLGRPGVPPEGRFFPDTYNYFKGTSDLALLRRALHAMDHRLEAAWAQRAPDTPLKSADQALILASIVEKETGRASDRAQIAGVFVNRLRAGMLLQTDPTVIYGMGEKFDGNLRRRDLLTDTPWNTYTRPGLPPTPISMPGKASLLAAVQPERTNALYFVSRGDGSSQFSPTLDEHNRAVNRYQRGQTQQ</sequence>
<keyword evidence="7" id="KW-0997">Cell inner membrane</keyword>
<dbReference type="NCBIfam" id="TIGR00247">
    <property type="entry name" value="endolytic transglycosylase MltG"/>
    <property type="match status" value="1"/>
</dbReference>
<evidence type="ECO:0000256" key="5">
    <source>
        <dbReference type="ARBA" id="ARBA00023239"/>
    </source>
</evidence>
<dbReference type="Pfam" id="PF02618">
    <property type="entry name" value="YceG"/>
    <property type="match status" value="1"/>
</dbReference>
<keyword evidence="1 7" id="KW-1003">Cell membrane</keyword>